<protein>
    <submittedName>
        <fullName evidence="2">Uncharacterized protein</fullName>
    </submittedName>
</protein>
<feature type="non-terminal residue" evidence="2">
    <location>
        <position position="280"/>
    </location>
</feature>
<keyword evidence="3" id="KW-1185">Reference proteome</keyword>
<dbReference type="PANTHER" id="PTHR34414:SF1">
    <property type="entry name" value="SUBTILISIN-LIKE SERINE PROTEASE"/>
    <property type="match status" value="1"/>
</dbReference>
<proteinExistence type="predicted"/>
<dbReference type="Proteomes" id="UP000700596">
    <property type="component" value="Unassembled WGS sequence"/>
</dbReference>
<name>A0A9P9E0Q5_9PLEO</name>
<reference evidence="2" key="1">
    <citation type="journal article" date="2021" name="Nat. Commun.">
        <title>Genetic determinants of endophytism in the Arabidopsis root mycobiome.</title>
        <authorList>
            <person name="Mesny F."/>
            <person name="Miyauchi S."/>
            <person name="Thiergart T."/>
            <person name="Pickel B."/>
            <person name="Atanasova L."/>
            <person name="Karlsson M."/>
            <person name="Huettel B."/>
            <person name="Barry K.W."/>
            <person name="Haridas S."/>
            <person name="Chen C."/>
            <person name="Bauer D."/>
            <person name="Andreopoulos W."/>
            <person name="Pangilinan J."/>
            <person name="LaButti K."/>
            <person name="Riley R."/>
            <person name="Lipzen A."/>
            <person name="Clum A."/>
            <person name="Drula E."/>
            <person name="Henrissat B."/>
            <person name="Kohler A."/>
            <person name="Grigoriev I.V."/>
            <person name="Martin F.M."/>
            <person name="Hacquard S."/>
        </authorList>
    </citation>
    <scope>NUCLEOTIDE SEQUENCE</scope>
    <source>
        <strain evidence="2">MPI-CAGE-CH-0243</strain>
    </source>
</reference>
<comment type="caution">
    <text evidence="2">The sequence shown here is derived from an EMBL/GenBank/DDBJ whole genome shotgun (WGS) entry which is preliminary data.</text>
</comment>
<organism evidence="2 3">
    <name type="scientific">Dendryphion nanum</name>
    <dbReference type="NCBI Taxonomy" id="256645"/>
    <lineage>
        <taxon>Eukaryota</taxon>
        <taxon>Fungi</taxon>
        <taxon>Dikarya</taxon>
        <taxon>Ascomycota</taxon>
        <taxon>Pezizomycotina</taxon>
        <taxon>Dothideomycetes</taxon>
        <taxon>Pleosporomycetidae</taxon>
        <taxon>Pleosporales</taxon>
        <taxon>Torulaceae</taxon>
        <taxon>Dendryphion</taxon>
    </lineage>
</organism>
<dbReference type="InterPro" id="IPR046536">
    <property type="entry name" value="DUF6601"/>
</dbReference>
<dbReference type="OrthoDB" id="5086500at2759"/>
<dbReference type="PANTHER" id="PTHR34414">
    <property type="entry name" value="HET DOMAIN-CONTAINING PROTEIN-RELATED"/>
    <property type="match status" value="1"/>
</dbReference>
<gene>
    <name evidence="2" type="ORF">B0J11DRAFT_430894</name>
</gene>
<keyword evidence="1" id="KW-1133">Transmembrane helix</keyword>
<sequence>LGPRLWNALPTPSTRPLSEQITLDRKIVITEDIGLHCVWSDRTIWIKPIPAYLGSWAWWVWVLDWGGDAVGETERTEKEELYRTALGFLKTWGGLVRRRSDWGIARREGLVEGEEDVVTFERFVAFISAFDGVRDSDVSVRWRFGELNLSALNFHSFLFLRHWHRNRWESRYGAFFERFFPVVLFMFALFSVILSAMQVIVGAEQLKMQEMEGKFGNGGLRRTIGIFVWCGTEAIGWSLAFGILFVVWWIVISSIEAWKRNKMERKWKSKWRDEEEGKVA</sequence>
<feature type="transmembrane region" description="Helical" evidence="1">
    <location>
        <begin position="235"/>
        <end position="258"/>
    </location>
</feature>
<evidence type="ECO:0000313" key="2">
    <source>
        <dbReference type="EMBL" id="KAH7128631.1"/>
    </source>
</evidence>
<dbReference type="Pfam" id="PF20246">
    <property type="entry name" value="DUF6601"/>
    <property type="match status" value="1"/>
</dbReference>
<evidence type="ECO:0000313" key="3">
    <source>
        <dbReference type="Proteomes" id="UP000700596"/>
    </source>
</evidence>
<dbReference type="AlphaFoldDB" id="A0A9P9E0Q5"/>
<dbReference type="EMBL" id="JAGMWT010000005">
    <property type="protein sequence ID" value="KAH7128631.1"/>
    <property type="molecule type" value="Genomic_DNA"/>
</dbReference>
<feature type="transmembrane region" description="Helical" evidence="1">
    <location>
        <begin position="179"/>
        <end position="201"/>
    </location>
</feature>
<keyword evidence="1" id="KW-0812">Transmembrane</keyword>
<evidence type="ECO:0000256" key="1">
    <source>
        <dbReference type="SAM" id="Phobius"/>
    </source>
</evidence>
<keyword evidence="1" id="KW-0472">Membrane</keyword>
<accession>A0A9P9E0Q5</accession>